<evidence type="ECO:0000313" key="2">
    <source>
        <dbReference type="EMBL" id="KWF20338.1"/>
    </source>
</evidence>
<dbReference type="EMBL" id="LPJR01000078">
    <property type="protein sequence ID" value="KWF20338.1"/>
    <property type="molecule type" value="Genomic_DNA"/>
</dbReference>
<dbReference type="Proteomes" id="UP000062912">
    <property type="component" value="Unassembled WGS sequence"/>
</dbReference>
<dbReference type="PANTHER" id="PTHR43677">
    <property type="entry name" value="SHORT-CHAIN DEHYDROGENASE/REDUCTASE"/>
    <property type="match status" value="1"/>
</dbReference>
<dbReference type="Gene3D" id="3.40.50.720">
    <property type="entry name" value="NAD(P)-binding Rossmann-like Domain"/>
    <property type="match status" value="1"/>
</dbReference>
<dbReference type="PANTHER" id="PTHR43677:SF4">
    <property type="entry name" value="QUINONE OXIDOREDUCTASE-LIKE PROTEIN 2"/>
    <property type="match status" value="1"/>
</dbReference>
<dbReference type="InterPro" id="IPR020843">
    <property type="entry name" value="ER"/>
</dbReference>
<sequence length="325" mass="34206">MRSLRLEAPAADIESLDARIRDITDPVPTDGQMLIEVRAAGVNPSDVKAALGRMPHAVWPRTPGRDWAGVVRSGPADWVGAHVWGSGGDLGVHRDGSHAELLLLDAALVRRKPAALTLDEAAGVGVPFVTAYEGLRRAGMPTAGDVVLVFGANGKVGQAAIQLATARGATVIGVERGPGGYRGHASRDVRVIDASSEAVADAVRAATGGHGADIVYNTVGSPYFEAANASMAIGARQIFISTIERSVPFDIFAFYRGQHTYVGVDSLQFDGAAVAHILDTLAPGFESGTLRAFPIVDDYVYPLERAHDAYRAVLAGARERVLLKP</sequence>
<proteinExistence type="predicted"/>
<dbReference type="InterPro" id="IPR011032">
    <property type="entry name" value="GroES-like_sf"/>
</dbReference>
<dbReference type="Pfam" id="PF08240">
    <property type="entry name" value="ADH_N"/>
    <property type="match status" value="1"/>
</dbReference>
<evidence type="ECO:0000313" key="3">
    <source>
        <dbReference type="Proteomes" id="UP000062912"/>
    </source>
</evidence>
<reference evidence="2 3" key="1">
    <citation type="submission" date="2015-11" db="EMBL/GenBank/DDBJ databases">
        <title>Expanding the genomic diversity of Burkholderia species for the development of highly accurate diagnostics.</title>
        <authorList>
            <person name="Sahl J."/>
            <person name="Keim P."/>
            <person name="Wagner D."/>
        </authorList>
    </citation>
    <scope>NUCLEOTIDE SEQUENCE [LARGE SCALE GENOMIC DNA]</scope>
    <source>
        <strain evidence="2 3">MSMB368WGS</strain>
    </source>
</reference>
<feature type="domain" description="Enoyl reductase (ER)" evidence="1">
    <location>
        <begin position="11"/>
        <end position="323"/>
    </location>
</feature>
<dbReference type="Gene3D" id="3.90.180.10">
    <property type="entry name" value="Medium-chain alcohol dehydrogenases, catalytic domain"/>
    <property type="match status" value="1"/>
</dbReference>
<dbReference type="InterPro" id="IPR051397">
    <property type="entry name" value="Zn-ADH-like_protein"/>
</dbReference>
<dbReference type="AlphaFoldDB" id="A0A132E8M6"/>
<dbReference type="SMART" id="SM00829">
    <property type="entry name" value="PKS_ER"/>
    <property type="match status" value="1"/>
</dbReference>
<dbReference type="OrthoDB" id="9780520at2"/>
<dbReference type="Pfam" id="PF00107">
    <property type="entry name" value="ADH_zinc_N"/>
    <property type="match status" value="1"/>
</dbReference>
<dbReference type="SUPFAM" id="SSF51735">
    <property type="entry name" value="NAD(P)-binding Rossmann-fold domains"/>
    <property type="match status" value="1"/>
</dbReference>
<dbReference type="InterPro" id="IPR013154">
    <property type="entry name" value="ADH-like_N"/>
</dbReference>
<comment type="caution">
    <text evidence="2">The sequence shown here is derived from an EMBL/GenBank/DDBJ whole genome shotgun (WGS) entry which is preliminary data.</text>
</comment>
<dbReference type="GO" id="GO:0016491">
    <property type="term" value="F:oxidoreductase activity"/>
    <property type="evidence" value="ECO:0007669"/>
    <property type="project" value="InterPro"/>
</dbReference>
<gene>
    <name evidence="2" type="ORF">WT56_01730</name>
</gene>
<protein>
    <submittedName>
        <fullName evidence="2">Oxidoreductase</fullName>
    </submittedName>
</protein>
<accession>A0A132E8M6</accession>
<organism evidence="2 3">
    <name type="scientific">Burkholderia pseudomultivorans</name>
    <dbReference type="NCBI Taxonomy" id="1207504"/>
    <lineage>
        <taxon>Bacteria</taxon>
        <taxon>Pseudomonadati</taxon>
        <taxon>Pseudomonadota</taxon>
        <taxon>Betaproteobacteria</taxon>
        <taxon>Burkholderiales</taxon>
        <taxon>Burkholderiaceae</taxon>
        <taxon>Burkholderia</taxon>
        <taxon>Burkholderia cepacia complex</taxon>
    </lineage>
</organism>
<dbReference type="SUPFAM" id="SSF50129">
    <property type="entry name" value="GroES-like"/>
    <property type="match status" value="1"/>
</dbReference>
<dbReference type="InterPro" id="IPR036291">
    <property type="entry name" value="NAD(P)-bd_dom_sf"/>
</dbReference>
<dbReference type="RefSeq" id="WP_060246196.1">
    <property type="nucleotide sequence ID" value="NZ_LPJR01000078.1"/>
</dbReference>
<evidence type="ECO:0000259" key="1">
    <source>
        <dbReference type="SMART" id="SM00829"/>
    </source>
</evidence>
<dbReference type="InterPro" id="IPR013149">
    <property type="entry name" value="ADH-like_C"/>
</dbReference>
<name>A0A132E8M6_9BURK</name>